<feature type="chain" id="PRO_5023094975" description="Carboxypeptidase regulatory-like domain-containing protein" evidence="2">
    <location>
        <begin position="20"/>
        <end position="144"/>
    </location>
</feature>
<dbReference type="RefSeq" id="WP_146588638.1">
    <property type="nucleotide sequence ID" value="NZ_SJPO01000007.1"/>
</dbReference>
<dbReference type="OrthoDB" id="286727at2"/>
<evidence type="ECO:0000313" key="3">
    <source>
        <dbReference type="EMBL" id="TWT75678.1"/>
    </source>
</evidence>
<dbReference type="Proteomes" id="UP000318478">
    <property type="component" value="Unassembled WGS sequence"/>
</dbReference>
<dbReference type="EMBL" id="SJPO01000007">
    <property type="protein sequence ID" value="TWT75678.1"/>
    <property type="molecule type" value="Genomic_DNA"/>
</dbReference>
<feature type="signal peptide" evidence="2">
    <location>
        <begin position="1"/>
        <end position="19"/>
    </location>
</feature>
<gene>
    <name evidence="3" type="ORF">Pla123a_31880</name>
</gene>
<sequence precursor="true">MSRINQLFALCLCALAALTQVGCGSYDATVSGSVSLDGEPLKSGTISFFPVADGPTAYARIEPTGQYELRTGREAGLAPGEYQVTVVAREQRELAANDAGGPPPPGKQLTPNHYRDRKTSGLAYTIEPGHNQIDLDLTTAQPGG</sequence>
<keyword evidence="4" id="KW-1185">Reference proteome</keyword>
<evidence type="ECO:0000256" key="1">
    <source>
        <dbReference type="SAM" id="MobiDB-lite"/>
    </source>
</evidence>
<evidence type="ECO:0000256" key="2">
    <source>
        <dbReference type="SAM" id="SignalP"/>
    </source>
</evidence>
<feature type="region of interest" description="Disordered" evidence="1">
    <location>
        <begin position="93"/>
        <end position="144"/>
    </location>
</feature>
<dbReference type="AlphaFoldDB" id="A0A5C5YLP8"/>
<accession>A0A5C5YLP8</accession>
<protein>
    <recommendedName>
        <fullName evidence="5">Carboxypeptidase regulatory-like domain-containing protein</fullName>
    </recommendedName>
</protein>
<evidence type="ECO:0008006" key="5">
    <source>
        <dbReference type="Google" id="ProtNLM"/>
    </source>
</evidence>
<name>A0A5C5YLP8_9BACT</name>
<organism evidence="3 4">
    <name type="scientific">Posidoniimonas polymericola</name>
    <dbReference type="NCBI Taxonomy" id="2528002"/>
    <lineage>
        <taxon>Bacteria</taxon>
        <taxon>Pseudomonadati</taxon>
        <taxon>Planctomycetota</taxon>
        <taxon>Planctomycetia</taxon>
        <taxon>Pirellulales</taxon>
        <taxon>Lacipirellulaceae</taxon>
        <taxon>Posidoniimonas</taxon>
    </lineage>
</organism>
<evidence type="ECO:0000313" key="4">
    <source>
        <dbReference type="Proteomes" id="UP000318478"/>
    </source>
</evidence>
<proteinExistence type="predicted"/>
<reference evidence="3 4" key="1">
    <citation type="submission" date="2019-02" db="EMBL/GenBank/DDBJ databases">
        <title>Deep-cultivation of Planctomycetes and their phenomic and genomic characterization uncovers novel biology.</title>
        <authorList>
            <person name="Wiegand S."/>
            <person name="Jogler M."/>
            <person name="Boedeker C."/>
            <person name="Pinto D."/>
            <person name="Vollmers J."/>
            <person name="Rivas-Marin E."/>
            <person name="Kohn T."/>
            <person name="Peeters S.H."/>
            <person name="Heuer A."/>
            <person name="Rast P."/>
            <person name="Oberbeckmann S."/>
            <person name="Bunk B."/>
            <person name="Jeske O."/>
            <person name="Meyerdierks A."/>
            <person name="Storesund J.E."/>
            <person name="Kallscheuer N."/>
            <person name="Luecker S."/>
            <person name="Lage O.M."/>
            <person name="Pohl T."/>
            <person name="Merkel B.J."/>
            <person name="Hornburger P."/>
            <person name="Mueller R.-W."/>
            <person name="Bruemmer F."/>
            <person name="Labrenz M."/>
            <person name="Spormann A.M."/>
            <person name="Op Den Camp H."/>
            <person name="Overmann J."/>
            <person name="Amann R."/>
            <person name="Jetten M.S.M."/>
            <person name="Mascher T."/>
            <person name="Medema M.H."/>
            <person name="Devos D.P."/>
            <person name="Kaster A.-K."/>
            <person name="Ovreas L."/>
            <person name="Rohde M."/>
            <person name="Galperin M.Y."/>
            <person name="Jogler C."/>
        </authorList>
    </citation>
    <scope>NUCLEOTIDE SEQUENCE [LARGE SCALE GENOMIC DNA]</scope>
    <source>
        <strain evidence="3 4">Pla123a</strain>
    </source>
</reference>
<comment type="caution">
    <text evidence="3">The sequence shown here is derived from an EMBL/GenBank/DDBJ whole genome shotgun (WGS) entry which is preliminary data.</text>
</comment>
<keyword evidence="2" id="KW-0732">Signal</keyword>